<dbReference type="PROSITE" id="PS50888">
    <property type="entry name" value="BHLH"/>
    <property type="match status" value="1"/>
</dbReference>
<evidence type="ECO:0000256" key="3">
    <source>
        <dbReference type="ARBA" id="ARBA00022782"/>
    </source>
</evidence>
<evidence type="ECO:0000256" key="2">
    <source>
        <dbReference type="ARBA" id="ARBA00022473"/>
    </source>
</evidence>
<dbReference type="GO" id="GO:0005634">
    <property type="term" value="C:nucleus"/>
    <property type="evidence" value="ECO:0007669"/>
    <property type="project" value="UniProtKB-SubCell"/>
</dbReference>
<comment type="subcellular location">
    <subcellularLocation>
        <location evidence="1">Nucleus</location>
    </subcellularLocation>
</comment>
<feature type="compositionally biased region" description="Basic and acidic residues" evidence="6">
    <location>
        <begin position="17"/>
        <end position="28"/>
    </location>
</feature>
<reference evidence="8" key="1">
    <citation type="journal article" date="2023" name="G3 (Bethesda)">
        <title>A reference genome for the long-term kleptoplast-retaining sea slug Elysia crispata morphotype clarki.</title>
        <authorList>
            <person name="Eastman K.E."/>
            <person name="Pendleton A.L."/>
            <person name="Shaikh M.A."/>
            <person name="Suttiyut T."/>
            <person name="Ogas R."/>
            <person name="Tomko P."/>
            <person name="Gavelis G."/>
            <person name="Widhalm J.R."/>
            <person name="Wisecaver J.H."/>
        </authorList>
    </citation>
    <scope>NUCLEOTIDE SEQUENCE</scope>
    <source>
        <strain evidence="8">ECLA1</strain>
    </source>
</reference>
<dbReference type="InterPro" id="IPR011598">
    <property type="entry name" value="bHLH_dom"/>
</dbReference>
<dbReference type="EMBL" id="JAWDGP010001865">
    <property type="protein sequence ID" value="KAK3787409.1"/>
    <property type="molecule type" value="Genomic_DNA"/>
</dbReference>
<dbReference type="GO" id="GO:0061564">
    <property type="term" value="P:axon development"/>
    <property type="evidence" value="ECO:0007669"/>
    <property type="project" value="TreeGrafter"/>
</dbReference>
<dbReference type="Gene3D" id="4.10.280.10">
    <property type="entry name" value="Helix-loop-helix DNA-binding domain"/>
    <property type="match status" value="1"/>
</dbReference>
<evidence type="ECO:0000256" key="1">
    <source>
        <dbReference type="ARBA" id="ARBA00004123"/>
    </source>
</evidence>
<dbReference type="InterPro" id="IPR036638">
    <property type="entry name" value="HLH_DNA-bd_sf"/>
</dbReference>
<dbReference type="Proteomes" id="UP001283361">
    <property type="component" value="Unassembled WGS sequence"/>
</dbReference>
<dbReference type="PANTHER" id="PTHR19290:SF162">
    <property type="entry name" value="TRANSCRIPTION FACTOR ATOH7"/>
    <property type="match status" value="1"/>
</dbReference>
<feature type="domain" description="BHLH" evidence="7">
    <location>
        <begin position="208"/>
        <end position="260"/>
    </location>
</feature>
<feature type="compositionally biased region" description="Low complexity" evidence="6">
    <location>
        <begin position="41"/>
        <end position="52"/>
    </location>
</feature>
<dbReference type="AlphaFoldDB" id="A0AAE1DY82"/>
<dbReference type="GO" id="GO:0046983">
    <property type="term" value="F:protein dimerization activity"/>
    <property type="evidence" value="ECO:0007669"/>
    <property type="project" value="InterPro"/>
</dbReference>
<name>A0AAE1DY82_9GAST</name>
<dbReference type="SUPFAM" id="SSF47459">
    <property type="entry name" value="HLH, helix-loop-helix DNA-binding domain"/>
    <property type="match status" value="1"/>
</dbReference>
<dbReference type="InterPro" id="IPR050359">
    <property type="entry name" value="bHLH_transcription_factors"/>
</dbReference>
<evidence type="ECO:0000313" key="9">
    <source>
        <dbReference type="Proteomes" id="UP001283361"/>
    </source>
</evidence>
<dbReference type="Pfam" id="PF00010">
    <property type="entry name" value="HLH"/>
    <property type="match status" value="1"/>
</dbReference>
<keyword evidence="3" id="KW-0221">Differentiation</keyword>
<proteinExistence type="predicted"/>
<keyword evidence="9" id="KW-1185">Reference proteome</keyword>
<evidence type="ECO:0000256" key="6">
    <source>
        <dbReference type="SAM" id="MobiDB-lite"/>
    </source>
</evidence>
<evidence type="ECO:0000313" key="8">
    <source>
        <dbReference type="EMBL" id="KAK3787409.1"/>
    </source>
</evidence>
<evidence type="ECO:0000259" key="7">
    <source>
        <dbReference type="PROSITE" id="PS50888"/>
    </source>
</evidence>
<dbReference type="GO" id="GO:0000981">
    <property type="term" value="F:DNA-binding transcription factor activity, RNA polymerase II-specific"/>
    <property type="evidence" value="ECO:0007669"/>
    <property type="project" value="TreeGrafter"/>
</dbReference>
<keyword evidence="4" id="KW-0524">Neurogenesis</keyword>
<organism evidence="8 9">
    <name type="scientific">Elysia crispata</name>
    <name type="common">lettuce slug</name>
    <dbReference type="NCBI Taxonomy" id="231223"/>
    <lineage>
        <taxon>Eukaryota</taxon>
        <taxon>Metazoa</taxon>
        <taxon>Spiralia</taxon>
        <taxon>Lophotrochozoa</taxon>
        <taxon>Mollusca</taxon>
        <taxon>Gastropoda</taxon>
        <taxon>Heterobranchia</taxon>
        <taxon>Euthyneura</taxon>
        <taxon>Panpulmonata</taxon>
        <taxon>Sacoglossa</taxon>
        <taxon>Placobranchoidea</taxon>
        <taxon>Plakobranchidae</taxon>
        <taxon>Elysia</taxon>
    </lineage>
</organism>
<sequence length="266" mass="29889">MIGQDKGQATRSSRRKRDIDKTEEETPSKKPVCGTSMDKISTSSVPSSHVTSGPLRAPSTISDSIIGESSVSSETHNSFKSSFPTSLPTSRFDRTLSEDCYHTDKISHLRDEFRQLYAQQLSTLSSIGLNCDSPSVFNLRACADDIYISSDRHRYCTGTISQGQGDNQVIMKPFTPDNSRFLNPEENLESYSNHVFSNTKQCWDVSGKRRCSANARERRRMQSMNAAFDNLRQVIPSFGGNRKLSKYETLQMAQSYINALEDVLRQ</sequence>
<keyword evidence="2" id="KW-0217">Developmental protein</keyword>
<comment type="caution">
    <text evidence="8">The sequence shown here is derived from an EMBL/GenBank/DDBJ whole genome shotgun (WGS) entry which is preliminary data.</text>
</comment>
<feature type="compositionally biased region" description="Polar residues" evidence="6">
    <location>
        <begin position="74"/>
        <end position="87"/>
    </location>
</feature>
<keyword evidence="5" id="KW-0539">Nucleus</keyword>
<evidence type="ECO:0000256" key="4">
    <source>
        <dbReference type="ARBA" id="ARBA00022902"/>
    </source>
</evidence>
<dbReference type="GO" id="GO:0070888">
    <property type="term" value="F:E-box binding"/>
    <property type="evidence" value="ECO:0007669"/>
    <property type="project" value="TreeGrafter"/>
</dbReference>
<evidence type="ECO:0000256" key="5">
    <source>
        <dbReference type="ARBA" id="ARBA00023242"/>
    </source>
</evidence>
<accession>A0AAE1DY82</accession>
<dbReference type="PANTHER" id="PTHR19290">
    <property type="entry name" value="BASIC HELIX-LOOP-HELIX PROTEIN NEUROGENIN-RELATED"/>
    <property type="match status" value="1"/>
</dbReference>
<feature type="compositionally biased region" description="Low complexity" evidence="6">
    <location>
        <begin position="61"/>
        <end position="73"/>
    </location>
</feature>
<gene>
    <name evidence="8" type="ORF">RRG08_032365</name>
</gene>
<protein>
    <recommendedName>
        <fullName evidence="7">BHLH domain-containing protein</fullName>
    </recommendedName>
</protein>
<dbReference type="GO" id="GO:0045944">
    <property type="term" value="P:positive regulation of transcription by RNA polymerase II"/>
    <property type="evidence" value="ECO:0007669"/>
    <property type="project" value="TreeGrafter"/>
</dbReference>
<dbReference type="SMART" id="SM00353">
    <property type="entry name" value="HLH"/>
    <property type="match status" value="1"/>
</dbReference>
<dbReference type="GO" id="GO:0007423">
    <property type="term" value="P:sensory organ development"/>
    <property type="evidence" value="ECO:0007669"/>
    <property type="project" value="TreeGrafter"/>
</dbReference>
<feature type="region of interest" description="Disordered" evidence="6">
    <location>
        <begin position="1"/>
        <end position="87"/>
    </location>
</feature>